<dbReference type="Pfam" id="PF13011">
    <property type="entry name" value="LZ_Tnp_IS481"/>
    <property type="match status" value="1"/>
</dbReference>
<evidence type="ECO:0000259" key="3">
    <source>
        <dbReference type="Pfam" id="PF13011"/>
    </source>
</evidence>
<dbReference type="Proteomes" id="UP001296873">
    <property type="component" value="Unassembled WGS sequence"/>
</dbReference>
<dbReference type="SUPFAM" id="SSF53800">
    <property type="entry name" value="Chelatase"/>
    <property type="match status" value="1"/>
</dbReference>
<evidence type="ECO:0000313" key="5">
    <source>
        <dbReference type="Proteomes" id="UP001296873"/>
    </source>
</evidence>
<dbReference type="InterPro" id="IPR050963">
    <property type="entry name" value="Sirohydro_Cobaltochel/CbiX"/>
</dbReference>
<dbReference type="RefSeq" id="WP_200341144.1">
    <property type="nucleotide sequence ID" value="NZ_NRRL01000031.1"/>
</dbReference>
<keyword evidence="2" id="KW-0456">Lyase</keyword>
<evidence type="ECO:0000256" key="1">
    <source>
        <dbReference type="ARBA" id="ARBA00022723"/>
    </source>
</evidence>
<feature type="domain" description="DNA-binding" evidence="3">
    <location>
        <begin position="1"/>
        <end position="53"/>
    </location>
</feature>
<gene>
    <name evidence="4" type="ORF">CKO28_12360</name>
</gene>
<dbReference type="InterPro" id="IPR024967">
    <property type="entry name" value="DNA-bd_IS481-type"/>
</dbReference>
<evidence type="ECO:0000256" key="2">
    <source>
        <dbReference type="ARBA" id="ARBA00023239"/>
    </source>
</evidence>
<keyword evidence="1" id="KW-0479">Metal-binding</keyword>
<dbReference type="EMBL" id="NRRL01000031">
    <property type="protein sequence ID" value="MBK1668824.1"/>
    <property type="molecule type" value="Genomic_DNA"/>
</dbReference>
<protein>
    <recommendedName>
        <fullName evidence="3">DNA-binding domain-containing protein</fullName>
    </recommendedName>
</protein>
<proteinExistence type="predicted"/>
<dbReference type="InterPro" id="IPR002762">
    <property type="entry name" value="CbiX-like"/>
</dbReference>
<sequence length="286" mass="30124">MDIHENARLTSHGRALLVRRILAFGETPKAVATAFRVSTKTARKWGARFQDEGPAVALCAHGTRGAAGTVQDHARDLAQRHGHDLGEVGVCALYGAPRLEGWLDGLSGGSVRLVPFMMAEGYTFDRLRERVAAHANGRHVEITRPVGVHPDLGGLIAHSAQARCVAAGWRPEQTALLLVGHGTRKHAASTQTAEAHVAGLAEAGAFAEVATAYLDDDPSVGDALARLRAPACIAVGFFTDAGDHGRADVPELLADSPMPTVYAGPIGPDPVLQRIILDQFQAGAPD</sequence>
<comment type="caution">
    <text evidence="4">The sequence shown here is derived from an EMBL/GenBank/DDBJ whole genome shotgun (WGS) entry which is preliminary data.</text>
</comment>
<accession>A0ABS1DG09</accession>
<keyword evidence="5" id="KW-1185">Reference proteome</keyword>
<dbReference type="Gene3D" id="3.40.50.1400">
    <property type="match status" value="2"/>
</dbReference>
<reference evidence="4 5" key="1">
    <citation type="journal article" date="2020" name="Microorganisms">
        <title>Osmotic Adaptation and Compatible Solute Biosynthesis of Phototrophic Bacteria as Revealed from Genome Analyses.</title>
        <authorList>
            <person name="Imhoff J.F."/>
            <person name="Rahn T."/>
            <person name="Kunzel S."/>
            <person name="Keller A."/>
            <person name="Neulinger S.C."/>
        </authorList>
    </citation>
    <scope>NUCLEOTIDE SEQUENCE [LARGE SCALE GENOMIC DNA]</scope>
    <source>
        <strain evidence="4 5">DSM 9895</strain>
    </source>
</reference>
<dbReference type="PANTHER" id="PTHR33542">
    <property type="entry name" value="SIROHYDROCHLORIN FERROCHELATASE, CHLOROPLASTIC"/>
    <property type="match status" value="1"/>
</dbReference>
<dbReference type="Pfam" id="PF01903">
    <property type="entry name" value="CbiX"/>
    <property type="match status" value="1"/>
</dbReference>
<organism evidence="4 5">
    <name type="scientific">Rhodovibrio sodomensis</name>
    <dbReference type="NCBI Taxonomy" id="1088"/>
    <lineage>
        <taxon>Bacteria</taxon>
        <taxon>Pseudomonadati</taxon>
        <taxon>Pseudomonadota</taxon>
        <taxon>Alphaproteobacteria</taxon>
        <taxon>Rhodospirillales</taxon>
        <taxon>Rhodovibrionaceae</taxon>
        <taxon>Rhodovibrio</taxon>
    </lineage>
</organism>
<dbReference type="PANTHER" id="PTHR33542:SF3">
    <property type="entry name" value="SIROHYDROCHLORIN FERROCHELATASE, CHLOROPLASTIC"/>
    <property type="match status" value="1"/>
</dbReference>
<evidence type="ECO:0000313" key="4">
    <source>
        <dbReference type="EMBL" id="MBK1668824.1"/>
    </source>
</evidence>
<name>A0ABS1DG09_9PROT</name>